<dbReference type="Proteomes" id="UP000679220">
    <property type="component" value="Unassembled WGS sequence"/>
</dbReference>
<name>A0A941F2T9_9BACT</name>
<reference evidence="5" key="1">
    <citation type="journal article" date="2018" name="Int. J. Syst. Evol. Microbiol.">
        <title>Carboxylicivirga sediminis sp. nov., isolated from coastal sediment.</title>
        <authorList>
            <person name="Wang F.Q."/>
            <person name="Ren L.H."/>
            <person name="Zou R.J."/>
            <person name="Sun Y.Z."/>
            <person name="Liu X.J."/>
            <person name="Jiang F."/>
            <person name="Liu L.J."/>
        </authorList>
    </citation>
    <scope>NUCLEOTIDE SEQUENCE</scope>
    <source>
        <strain evidence="5">JR1</strain>
    </source>
</reference>
<keyword evidence="3" id="KW-0028">Amino-acid biosynthesis</keyword>
<keyword evidence="2 5" id="KW-0560">Oxidoreductase</keyword>
<dbReference type="RefSeq" id="WP_212188806.1">
    <property type="nucleotide sequence ID" value="NZ_JAGTAR010000005.1"/>
</dbReference>
<evidence type="ECO:0000256" key="1">
    <source>
        <dbReference type="ARBA" id="ARBA00004871"/>
    </source>
</evidence>
<dbReference type="SUPFAM" id="SSF51735">
    <property type="entry name" value="NAD(P)-binding Rossmann-fold domains"/>
    <property type="match status" value="1"/>
</dbReference>
<dbReference type="GO" id="GO:0019632">
    <property type="term" value="P:shikimate metabolic process"/>
    <property type="evidence" value="ECO:0007669"/>
    <property type="project" value="TreeGrafter"/>
</dbReference>
<evidence type="ECO:0000259" key="4">
    <source>
        <dbReference type="Pfam" id="PF08501"/>
    </source>
</evidence>
<dbReference type="InterPro" id="IPR022893">
    <property type="entry name" value="Shikimate_DH_fam"/>
</dbReference>
<proteinExistence type="predicted"/>
<dbReference type="GO" id="GO:0009423">
    <property type="term" value="P:chorismate biosynthetic process"/>
    <property type="evidence" value="ECO:0007669"/>
    <property type="project" value="TreeGrafter"/>
</dbReference>
<dbReference type="InterPro" id="IPR036291">
    <property type="entry name" value="NAD(P)-bd_dom_sf"/>
</dbReference>
<dbReference type="AlphaFoldDB" id="A0A941F2T9"/>
<dbReference type="PANTHER" id="PTHR21089">
    <property type="entry name" value="SHIKIMATE DEHYDROGENASE"/>
    <property type="match status" value="1"/>
</dbReference>
<gene>
    <name evidence="5" type="primary">aroE</name>
    <name evidence="5" type="ORF">KDU71_04970</name>
</gene>
<evidence type="ECO:0000256" key="3">
    <source>
        <dbReference type="ARBA" id="ARBA00023141"/>
    </source>
</evidence>
<dbReference type="EMBL" id="JAGTAR010000005">
    <property type="protein sequence ID" value="MBR8534904.1"/>
    <property type="molecule type" value="Genomic_DNA"/>
</dbReference>
<dbReference type="InterPro" id="IPR046346">
    <property type="entry name" value="Aminoacid_DH-like_N_sf"/>
</dbReference>
<dbReference type="SUPFAM" id="SSF53223">
    <property type="entry name" value="Aminoacid dehydrogenase-like, N-terminal domain"/>
    <property type="match status" value="1"/>
</dbReference>
<dbReference type="Gene3D" id="3.40.50.720">
    <property type="entry name" value="NAD(P)-binding Rossmann-like Domain"/>
    <property type="match status" value="1"/>
</dbReference>
<dbReference type="GO" id="GO:0005829">
    <property type="term" value="C:cytosol"/>
    <property type="evidence" value="ECO:0007669"/>
    <property type="project" value="TreeGrafter"/>
</dbReference>
<keyword evidence="3" id="KW-0057">Aromatic amino acid biosynthesis</keyword>
<dbReference type="Pfam" id="PF08501">
    <property type="entry name" value="Shikimate_dh_N"/>
    <property type="match status" value="1"/>
</dbReference>
<evidence type="ECO:0000256" key="2">
    <source>
        <dbReference type="ARBA" id="ARBA00023002"/>
    </source>
</evidence>
<accession>A0A941F2T9</accession>
<dbReference type="Gene3D" id="3.40.50.10860">
    <property type="entry name" value="Leucine Dehydrogenase, chain A, domain 1"/>
    <property type="match status" value="1"/>
</dbReference>
<organism evidence="5 6">
    <name type="scientific">Carboxylicivirga sediminis</name>
    <dbReference type="NCBI Taxonomy" id="2006564"/>
    <lineage>
        <taxon>Bacteria</taxon>
        <taxon>Pseudomonadati</taxon>
        <taxon>Bacteroidota</taxon>
        <taxon>Bacteroidia</taxon>
        <taxon>Marinilabiliales</taxon>
        <taxon>Marinilabiliaceae</taxon>
        <taxon>Carboxylicivirga</taxon>
    </lineage>
</organism>
<evidence type="ECO:0000313" key="5">
    <source>
        <dbReference type="EMBL" id="MBR8534904.1"/>
    </source>
</evidence>
<comment type="pathway">
    <text evidence="1">Metabolic intermediate biosynthesis; chorismate biosynthesis; chorismate from D-erythrose 4-phosphate and phosphoenolpyruvate: step 4/7.</text>
</comment>
<keyword evidence="6" id="KW-1185">Reference proteome</keyword>
<feature type="domain" description="Shikimate dehydrogenase substrate binding N-terminal" evidence="4">
    <location>
        <begin position="6"/>
        <end position="87"/>
    </location>
</feature>
<comment type="caution">
    <text evidence="5">The sequence shown here is derived from an EMBL/GenBank/DDBJ whole genome shotgun (WGS) entry which is preliminary data.</text>
</comment>
<dbReference type="GO" id="GO:0004764">
    <property type="term" value="F:shikimate 3-dehydrogenase (NADP+) activity"/>
    <property type="evidence" value="ECO:0007669"/>
    <property type="project" value="UniProtKB-EC"/>
</dbReference>
<protein>
    <submittedName>
        <fullName evidence="5">Shikimate dehydrogenase</fullName>
        <ecNumber evidence="5">1.1.1.25</ecNumber>
    </submittedName>
</protein>
<dbReference type="CDD" id="cd01065">
    <property type="entry name" value="NAD_bind_Shikimate_DH"/>
    <property type="match status" value="1"/>
</dbReference>
<evidence type="ECO:0000313" key="6">
    <source>
        <dbReference type="Proteomes" id="UP000679220"/>
    </source>
</evidence>
<dbReference type="InterPro" id="IPR013708">
    <property type="entry name" value="Shikimate_DH-bd_N"/>
</dbReference>
<dbReference type="EC" id="1.1.1.25" evidence="5"/>
<dbReference type="GO" id="GO:0050661">
    <property type="term" value="F:NADP binding"/>
    <property type="evidence" value="ECO:0007669"/>
    <property type="project" value="TreeGrafter"/>
</dbReference>
<sequence>MRTFGLIGFPLAQSFSQKYFTQKFENENIDARYLNFEIENIDELPALLNQHAYIAGFSVTIPHKEKVLKYLDEMDETALNAGACNAIKVTWENKKPKLTGYNTDLIGFSESIKPLLQKHHQKALILGTGGAAKAIAHAFRLMNIDYKYVSRTKGSDSLCYSDITSEIMKDYTVLVNCTPLGMFPNVNTCPDIPYNLVTDKHLLYDLTYNPSTTLFMQKGIEQGAITKNGLDMLHLQAEAAWKIWNS</sequence>
<dbReference type="GO" id="GO:0009073">
    <property type="term" value="P:aromatic amino acid family biosynthetic process"/>
    <property type="evidence" value="ECO:0007669"/>
    <property type="project" value="UniProtKB-KW"/>
</dbReference>
<reference evidence="5" key="2">
    <citation type="submission" date="2021-04" db="EMBL/GenBank/DDBJ databases">
        <authorList>
            <person name="Zhang T."/>
            <person name="Zhang Y."/>
            <person name="Lu D."/>
            <person name="Zuo D."/>
            <person name="Du Z."/>
        </authorList>
    </citation>
    <scope>NUCLEOTIDE SEQUENCE</scope>
    <source>
        <strain evidence="5">JR1</strain>
    </source>
</reference>
<dbReference type="PANTHER" id="PTHR21089:SF1">
    <property type="entry name" value="BIFUNCTIONAL 3-DEHYDROQUINATE DEHYDRATASE_SHIKIMATE DEHYDROGENASE, CHLOROPLASTIC"/>
    <property type="match status" value="1"/>
</dbReference>